<evidence type="ECO:0000313" key="1">
    <source>
        <dbReference type="EMBL" id="MBP1874974.1"/>
    </source>
</evidence>
<protein>
    <submittedName>
        <fullName evidence="1">Zinc finger/helix-turn-helix YgiT family protein</fullName>
    </submittedName>
</protein>
<keyword evidence="2" id="KW-1185">Reference proteome</keyword>
<dbReference type="Proteomes" id="UP000823773">
    <property type="component" value="Unassembled WGS sequence"/>
</dbReference>
<dbReference type="EMBL" id="JAGGJR010000008">
    <property type="protein sequence ID" value="MBP1874974.1"/>
    <property type="molecule type" value="Genomic_DNA"/>
</dbReference>
<sequence length="204" mass="22618">MSAILAADIERFQIIRHRRNALSLCFYAFSDRKPLRTLLGNALDRLGGIKMTCPYCARGTLVRDTRDVPYVYREESVLIEAVTGGFCDACSEVVPDGADAGRIIKTMLEFRKKVDSEKVDPRFITTGRMKRHLGQKEAVGLFGGGTNSFSRYEVGEAKPPLSLVKLFCILNGHPELLVEVCSGILVGRMRQVAEFTATYIVLAP</sequence>
<evidence type="ECO:0000313" key="2">
    <source>
        <dbReference type="Proteomes" id="UP000823773"/>
    </source>
</evidence>
<name>A0ACC5T1W6_ENSAD</name>
<reference evidence="1" key="1">
    <citation type="submission" date="2021-03" db="EMBL/GenBank/DDBJ databases">
        <title>Genomic Encyclopedia of Type Strains, Phase IV (KMG-IV): sequencing the most valuable type-strain genomes for metagenomic binning, comparative biology and taxonomic classification.</title>
        <authorList>
            <person name="Goeker M."/>
        </authorList>
    </citation>
    <scope>NUCLEOTIDE SEQUENCE</scope>
    <source>
        <strain evidence="1">DSM 18131</strain>
    </source>
</reference>
<accession>A0ACC5T1W6</accession>
<organism evidence="1 2">
    <name type="scientific">Ensifer adhaerens</name>
    <name type="common">Sinorhizobium morelense</name>
    <dbReference type="NCBI Taxonomy" id="106592"/>
    <lineage>
        <taxon>Bacteria</taxon>
        <taxon>Pseudomonadati</taxon>
        <taxon>Pseudomonadota</taxon>
        <taxon>Alphaproteobacteria</taxon>
        <taxon>Hyphomicrobiales</taxon>
        <taxon>Rhizobiaceae</taxon>
        <taxon>Sinorhizobium/Ensifer group</taxon>
        <taxon>Ensifer</taxon>
    </lineage>
</organism>
<gene>
    <name evidence="1" type="ORF">J2Z19_004707</name>
</gene>
<proteinExistence type="predicted"/>
<comment type="caution">
    <text evidence="1">The sequence shown here is derived from an EMBL/GenBank/DDBJ whole genome shotgun (WGS) entry which is preliminary data.</text>
</comment>